<protein>
    <recommendedName>
        <fullName evidence="3">GH16 domain-containing protein</fullName>
    </recommendedName>
</protein>
<feature type="chain" id="PRO_5047179189" description="GH16 domain-containing protein" evidence="2">
    <location>
        <begin position="24"/>
        <end position="545"/>
    </location>
</feature>
<evidence type="ECO:0000313" key="4">
    <source>
        <dbReference type="EMBL" id="MDR6968365.1"/>
    </source>
</evidence>
<dbReference type="InterPro" id="IPR000757">
    <property type="entry name" value="Beta-glucanase-like"/>
</dbReference>
<evidence type="ECO:0000259" key="3">
    <source>
        <dbReference type="PROSITE" id="PS51762"/>
    </source>
</evidence>
<organism evidence="4 5">
    <name type="scientific">Flavobacterium arsenatis</name>
    <dbReference type="NCBI Taxonomy" id="1484332"/>
    <lineage>
        <taxon>Bacteria</taxon>
        <taxon>Pseudomonadati</taxon>
        <taxon>Bacteroidota</taxon>
        <taxon>Flavobacteriia</taxon>
        <taxon>Flavobacteriales</taxon>
        <taxon>Flavobacteriaceae</taxon>
        <taxon>Flavobacterium</taxon>
    </lineage>
</organism>
<dbReference type="CDD" id="cd00146">
    <property type="entry name" value="PKD"/>
    <property type="match status" value="1"/>
</dbReference>
<keyword evidence="2" id="KW-0732">Signal</keyword>
<keyword evidence="5" id="KW-1185">Reference proteome</keyword>
<dbReference type="Pfam" id="PF00722">
    <property type="entry name" value="Glyco_hydro_16"/>
    <property type="match status" value="1"/>
</dbReference>
<dbReference type="Gene3D" id="2.60.40.10">
    <property type="entry name" value="Immunoglobulins"/>
    <property type="match status" value="1"/>
</dbReference>
<dbReference type="InterPro" id="IPR050546">
    <property type="entry name" value="Glycosyl_Hydrlase_16"/>
</dbReference>
<dbReference type="PROSITE" id="PS51257">
    <property type="entry name" value="PROKAR_LIPOPROTEIN"/>
    <property type="match status" value="1"/>
</dbReference>
<dbReference type="InterPro" id="IPR013320">
    <property type="entry name" value="ConA-like_dom_sf"/>
</dbReference>
<dbReference type="PANTHER" id="PTHR10963:SF55">
    <property type="entry name" value="GLYCOSIDE HYDROLASE FAMILY 16 PROTEIN"/>
    <property type="match status" value="1"/>
</dbReference>
<dbReference type="PROSITE" id="PS51762">
    <property type="entry name" value="GH16_2"/>
    <property type="match status" value="1"/>
</dbReference>
<dbReference type="SUPFAM" id="SSF49899">
    <property type="entry name" value="Concanavalin A-like lectins/glucanases"/>
    <property type="match status" value="1"/>
</dbReference>
<dbReference type="InterPro" id="IPR013783">
    <property type="entry name" value="Ig-like_fold"/>
</dbReference>
<feature type="domain" description="GH16" evidence="3">
    <location>
        <begin position="326"/>
        <end position="545"/>
    </location>
</feature>
<dbReference type="InterPro" id="IPR035986">
    <property type="entry name" value="PKD_dom_sf"/>
</dbReference>
<dbReference type="RefSeq" id="WP_310026914.1">
    <property type="nucleotide sequence ID" value="NZ_JAVDVI010000010.1"/>
</dbReference>
<dbReference type="PANTHER" id="PTHR10963">
    <property type="entry name" value="GLYCOSYL HYDROLASE-RELATED"/>
    <property type="match status" value="1"/>
</dbReference>
<gene>
    <name evidence="4" type="ORF">J2X31_002388</name>
</gene>
<comment type="similarity">
    <text evidence="1">Belongs to the glycosyl hydrolase 16 family.</text>
</comment>
<dbReference type="EMBL" id="JAVDVI010000010">
    <property type="protein sequence ID" value="MDR6968365.1"/>
    <property type="molecule type" value="Genomic_DNA"/>
</dbReference>
<accession>A0ABU1TQU5</accession>
<dbReference type="CDD" id="cd08023">
    <property type="entry name" value="GH16_laminarinase_like"/>
    <property type="match status" value="1"/>
</dbReference>
<evidence type="ECO:0000256" key="1">
    <source>
        <dbReference type="ARBA" id="ARBA00006865"/>
    </source>
</evidence>
<name>A0ABU1TQU5_9FLAO</name>
<evidence type="ECO:0000313" key="5">
    <source>
        <dbReference type="Proteomes" id="UP001255185"/>
    </source>
</evidence>
<evidence type="ECO:0000256" key="2">
    <source>
        <dbReference type="SAM" id="SignalP"/>
    </source>
</evidence>
<comment type="caution">
    <text evidence="4">The sequence shown here is derived from an EMBL/GenBank/DDBJ whole genome shotgun (WGS) entry which is preliminary data.</text>
</comment>
<reference evidence="4 5" key="1">
    <citation type="submission" date="2023-07" db="EMBL/GenBank/DDBJ databases">
        <title>Sorghum-associated microbial communities from plants grown in Nebraska, USA.</title>
        <authorList>
            <person name="Schachtman D."/>
        </authorList>
    </citation>
    <scope>NUCLEOTIDE SEQUENCE [LARGE SCALE GENOMIC DNA]</scope>
    <source>
        <strain evidence="4 5">3773</strain>
    </source>
</reference>
<proteinExistence type="inferred from homology"/>
<sequence length="545" mass="58989">MKKYIKNIAIVLTVLLTFSSCQDDDKTFGDINSPSGIEVEAVILGVSEEFPDGDGSGKVDFTAKAKNATNFKYIFSDGTEINSPSGIAKKTFTTEGTITYTVTVLASGTAGVSSSMSFEITVFSNFKDPAAIDFLTGGGSKKWYFAANEVGHLGVGPNNDNAGENGSPIWYAAQPFEKAGSPDSSCLYDNELTFSLVDGQLKYELDNGGRTFYNAAFHSFGGGDLCLDLNTSGQKSVFLSPSESVLTPDQSRKTTMTFSDGGFMGYFVNQTVYEIIEITENRMVVRAIMGNDPALAWYHIFTTTKPVQGGGGVGETFENLVWADEFDVPGAPNPANWGYDLGAGGWGNGELQFYRDHADNVKVEGGFLKITAKKQTFSGAPYTSARIKTEGKQDWTYGKVEARIKLPEGVGTWPAFWMLGSNFSQVSWPACGEIDIMEHKGFQPGIIHGTLHYPGFSGGGGPTQSTTVANVSSEFHNYSVIWTASTIRFFVDDNLFHTFNNNGTTPFNADFFIILNVAMGGTFGGPVDPAFVQSTMEVDYVRVYQ</sequence>
<dbReference type="Proteomes" id="UP001255185">
    <property type="component" value="Unassembled WGS sequence"/>
</dbReference>
<dbReference type="Gene3D" id="2.60.120.200">
    <property type="match status" value="1"/>
</dbReference>
<feature type="signal peptide" evidence="2">
    <location>
        <begin position="1"/>
        <end position="23"/>
    </location>
</feature>
<dbReference type="SUPFAM" id="SSF49299">
    <property type="entry name" value="PKD domain"/>
    <property type="match status" value="1"/>
</dbReference>